<dbReference type="Pfam" id="PF09587">
    <property type="entry name" value="PGA_cap"/>
    <property type="match status" value="1"/>
</dbReference>
<gene>
    <name evidence="3" type="ORF">J4051_18040</name>
</gene>
<comment type="caution">
    <text evidence="3">The sequence shown here is derived from an EMBL/GenBank/DDBJ whole genome shotgun (WGS) entry which is preliminary data.</text>
</comment>
<sequence>MKIFITGDFCPINRADISNSSSKEILDEDFKKLINEADYCITNLECPLTTYNTPISKTGPALKANPENIRFLKKNGFNLVTLANNHIMDFGSKGLKDTIDHLKSNKIDYLGAGKTDNNISTIFKTQNDITVAIINVCENEWSTEERDGYSAYGFSEISMFYAIKKAKQKADKIIIIHHGGHEMYNLPSPRLKATFRFFVDCGANAVINHHTHCISGDEVYRGVPIFYSLGNFIFDYLNHRNSIWNYGMAVTLNFTKEKITFEKHYFEQFNHDPKVRLINEGDLPHNIQELNSLIANDKKLEKCFEIFVKKQERLFNSFIEPVKSKYILALINRGIIPSVWHHRKKKLLSNLIHCESHQEVLKRILKRL</sequence>
<dbReference type="InterPro" id="IPR052169">
    <property type="entry name" value="CW_Biosynth-Accessory"/>
</dbReference>
<comment type="similarity">
    <text evidence="1">Belongs to the CapA family.</text>
</comment>
<organism evidence="3 4">
    <name type="scientific">Gelidibacter pelagius</name>
    <dbReference type="NCBI Taxonomy" id="2819985"/>
    <lineage>
        <taxon>Bacteria</taxon>
        <taxon>Pseudomonadati</taxon>
        <taxon>Bacteroidota</taxon>
        <taxon>Flavobacteriia</taxon>
        <taxon>Flavobacteriales</taxon>
        <taxon>Flavobacteriaceae</taxon>
        <taxon>Gelidibacter</taxon>
    </lineage>
</organism>
<dbReference type="SUPFAM" id="SSF56300">
    <property type="entry name" value="Metallo-dependent phosphatases"/>
    <property type="match status" value="1"/>
</dbReference>
<dbReference type="Gene3D" id="3.60.21.10">
    <property type="match status" value="1"/>
</dbReference>
<accession>A0ABS3SZK3</accession>
<dbReference type="CDD" id="cd07381">
    <property type="entry name" value="MPP_CapA"/>
    <property type="match status" value="1"/>
</dbReference>
<evidence type="ECO:0000313" key="4">
    <source>
        <dbReference type="Proteomes" id="UP000681315"/>
    </source>
</evidence>
<evidence type="ECO:0000313" key="3">
    <source>
        <dbReference type="EMBL" id="MBO3100177.1"/>
    </source>
</evidence>
<dbReference type="Proteomes" id="UP000681315">
    <property type="component" value="Unassembled WGS sequence"/>
</dbReference>
<dbReference type="PANTHER" id="PTHR33393:SF11">
    <property type="entry name" value="POLYGLUTAMINE SYNTHESIS ACCESSORY PROTEIN RV0574C-RELATED"/>
    <property type="match status" value="1"/>
</dbReference>
<evidence type="ECO:0000256" key="1">
    <source>
        <dbReference type="ARBA" id="ARBA00005662"/>
    </source>
</evidence>
<reference evidence="3 4" key="1">
    <citation type="submission" date="2021-03" db="EMBL/GenBank/DDBJ databases">
        <title>Gelidibacter sp. nov., isolated from costal sediment.</title>
        <authorList>
            <person name="Lun K.-Y."/>
        </authorList>
    </citation>
    <scope>NUCLEOTIDE SEQUENCE [LARGE SCALE GENOMIC DNA]</scope>
    <source>
        <strain evidence="3 4">DF109</strain>
    </source>
</reference>
<dbReference type="PANTHER" id="PTHR33393">
    <property type="entry name" value="POLYGLUTAMINE SYNTHESIS ACCESSORY PROTEIN RV0574C-RELATED"/>
    <property type="match status" value="1"/>
</dbReference>
<name>A0ABS3SZK3_9FLAO</name>
<proteinExistence type="inferred from homology"/>
<keyword evidence="4" id="KW-1185">Reference proteome</keyword>
<evidence type="ECO:0000259" key="2">
    <source>
        <dbReference type="SMART" id="SM00854"/>
    </source>
</evidence>
<dbReference type="RefSeq" id="WP_208235281.1">
    <property type="nucleotide sequence ID" value="NZ_JAGEVG010000031.1"/>
</dbReference>
<feature type="domain" description="Capsule synthesis protein CapA" evidence="2">
    <location>
        <begin position="2"/>
        <end position="236"/>
    </location>
</feature>
<protein>
    <submittedName>
        <fullName evidence="3">CapA family protein</fullName>
    </submittedName>
</protein>
<dbReference type="InterPro" id="IPR029052">
    <property type="entry name" value="Metallo-depent_PP-like"/>
</dbReference>
<dbReference type="SMART" id="SM00854">
    <property type="entry name" value="PGA_cap"/>
    <property type="match status" value="1"/>
</dbReference>
<dbReference type="InterPro" id="IPR019079">
    <property type="entry name" value="Capsule_synth_CapA"/>
</dbReference>
<dbReference type="EMBL" id="JAGEVG010000031">
    <property type="protein sequence ID" value="MBO3100177.1"/>
    <property type="molecule type" value="Genomic_DNA"/>
</dbReference>